<feature type="region of interest" description="Disordered" evidence="1">
    <location>
        <begin position="1"/>
        <end position="66"/>
    </location>
</feature>
<name>A0AAQ3X7I9_PASNO</name>
<dbReference type="AlphaFoldDB" id="A0AAQ3X7I9"/>
<gene>
    <name evidence="2" type="ORF">U9M48_034554</name>
</gene>
<accession>A0AAQ3X7I9</accession>
<keyword evidence="3" id="KW-1185">Reference proteome</keyword>
<proteinExistence type="predicted"/>
<evidence type="ECO:0000313" key="2">
    <source>
        <dbReference type="EMBL" id="WVZ87985.1"/>
    </source>
</evidence>
<dbReference type="EMBL" id="CP144752">
    <property type="protein sequence ID" value="WVZ87985.1"/>
    <property type="molecule type" value="Genomic_DNA"/>
</dbReference>
<evidence type="ECO:0000313" key="3">
    <source>
        <dbReference type="Proteomes" id="UP001341281"/>
    </source>
</evidence>
<evidence type="ECO:0000256" key="1">
    <source>
        <dbReference type="SAM" id="MobiDB-lite"/>
    </source>
</evidence>
<organism evidence="2 3">
    <name type="scientific">Paspalum notatum var. saurae</name>
    <dbReference type="NCBI Taxonomy" id="547442"/>
    <lineage>
        <taxon>Eukaryota</taxon>
        <taxon>Viridiplantae</taxon>
        <taxon>Streptophyta</taxon>
        <taxon>Embryophyta</taxon>
        <taxon>Tracheophyta</taxon>
        <taxon>Spermatophyta</taxon>
        <taxon>Magnoliopsida</taxon>
        <taxon>Liliopsida</taxon>
        <taxon>Poales</taxon>
        <taxon>Poaceae</taxon>
        <taxon>PACMAD clade</taxon>
        <taxon>Panicoideae</taxon>
        <taxon>Andropogonodae</taxon>
        <taxon>Paspaleae</taxon>
        <taxon>Paspalinae</taxon>
        <taxon>Paspalum</taxon>
    </lineage>
</organism>
<dbReference type="Proteomes" id="UP001341281">
    <property type="component" value="Chromosome 08"/>
</dbReference>
<protein>
    <submittedName>
        <fullName evidence="2">Uncharacterized protein</fullName>
    </submittedName>
</protein>
<reference evidence="2 3" key="1">
    <citation type="submission" date="2024-02" db="EMBL/GenBank/DDBJ databases">
        <title>High-quality chromosome-scale genome assembly of Pensacola bahiagrass (Paspalum notatum Flugge var. saurae).</title>
        <authorList>
            <person name="Vega J.M."/>
            <person name="Podio M."/>
            <person name="Orjuela J."/>
            <person name="Siena L.A."/>
            <person name="Pessino S.C."/>
            <person name="Combes M.C."/>
            <person name="Mariac C."/>
            <person name="Albertini E."/>
            <person name="Pupilli F."/>
            <person name="Ortiz J.P.A."/>
            <person name="Leblanc O."/>
        </authorList>
    </citation>
    <scope>NUCLEOTIDE SEQUENCE [LARGE SCALE GENOMIC DNA]</scope>
    <source>
        <strain evidence="2">R1</strain>
        <tissue evidence="2">Leaf</tissue>
    </source>
</reference>
<feature type="compositionally biased region" description="Basic and acidic residues" evidence="1">
    <location>
        <begin position="16"/>
        <end position="34"/>
    </location>
</feature>
<sequence length="66" mass="7256">MERRARWRSATAVARAGKETTRRASREPTPKREQPSAIAGAGVDRAPPLRGKGNGRAPPPRRRGRD</sequence>